<dbReference type="EMBL" id="FUYA01000001">
    <property type="protein sequence ID" value="SKA63345.1"/>
    <property type="molecule type" value="Genomic_DNA"/>
</dbReference>
<evidence type="ECO:0000256" key="3">
    <source>
        <dbReference type="ARBA" id="ARBA00022692"/>
    </source>
</evidence>
<keyword evidence="8" id="KW-1185">Reference proteome</keyword>
<feature type="transmembrane region" description="Helical" evidence="6">
    <location>
        <begin position="45"/>
        <end position="66"/>
    </location>
</feature>
<feature type="transmembrane region" description="Helical" evidence="6">
    <location>
        <begin position="314"/>
        <end position="338"/>
    </location>
</feature>
<evidence type="ECO:0000256" key="6">
    <source>
        <dbReference type="SAM" id="Phobius"/>
    </source>
</evidence>
<dbReference type="Proteomes" id="UP000189733">
    <property type="component" value="Unassembled WGS sequence"/>
</dbReference>
<keyword evidence="3 6" id="KW-0812">Transmembrane</keyword>
<dbReference type="GO" id="GO:0016020">
    <property type="term" value="C:membrane"/>
    <property type="evidence" value="ECO:0007669"/>
    <property type="project" value="UniProtKB-SubCell"/>
</dbReference>
<evidence type="ECO:0000256" key="5">
    <source>
        <dbReference type="ARBA" id="ARBA00023136"/>
    </source>
</evidence>
<accession>A0A1T4VEF2</accession>
<evidence type="ECO:0000256" key="2">
    <source>
        <dbReference type="ARBA" id="ARBA00009773"/>
    </source>
</evidence>
<dbReference type="Pfam" id="PF01594">
    <property type="entry name" value="AI-2E_transport"/>
    <property type="match status" value="1"/>
</dbReference>
<dbReference type="InterPro" id="IPR002549">
    <property type="entry name" value="AI-2E-like"/>
</dbReference>
<evidence type="ECO:0000256" key="1">
    <source>
        <dbReference type="ARBA" id="ARBA00004141"/>
    </source>
</evidence>
<feature type="transmembrane region" description="Helical" evidence="6">
    <location>
        <begin position="229"/>
        <end position="257"/>
    </location>
</feature>
<protein>
    <submittedName>
        <fullName evidence="7">Predicted PurR-regulated permease PerM</fullName>
    </submittedName>
</protein>
<feature type="transmembrane region" description="Helical" evidence="6">
    <location>
        <begin position="21"/>
        <end position="39"/>
    </location>
</feature>
<dbReference type="PANTHER" id="PTHR21716">
    <property type="entry name" value="TRANSMEMBRANE PROTEIN"/>
    <property type="match status" value="1"/>
</dbReference>
<keyword evidence="5 6" id="KW-0472">Membrane</keyword>
<evidence type="ECO:0000313" key="8">
    <source>
        <dbReference type="Proteomes" id="UP000189733"/>
    </source>
</evidence>
<comment type="subcellular location">
    <subcellularLocation>
        <location evidence="1">Membrane</location>
        <topology evidence="1">Multi-pass membrane protein</topology>
    </subcellularLocation>
</comment>
<dbReference type="RefSeq" id="WP_159445861.1">
    <property type="nucleotide sequence ID" value="NZ_FUYA01000001.1"/>
</dbReference>
<reference evidence="7 8" key="1">
    <citation type="submission" date="2017-02" db="EMBL/GenBank/DDBJ databases">
        <authorList>
            <person name="Peterson S.W."/>
        </authorList>
    </citation>
    <scope>NUCLEOTIDE SEQUENCE [LARGE SCALE GENOMIC DNA]</scope>
    <source>
        <strain evidence="7 8">DSM 18034</strain>
    </source>
</reference>
<feature type="transmembrane region" description="Helical" evidence="6">
    <location>
        <begin position="172"/>
        <end position="194"/>
    </location>
</feature>
<keyword evidence="4 6" id="KW-1133">Transmembrane helix</keyword>
<feature type="transmembrane region" description="Helical" evidence="6">
    <location>
        <begin position="78"/>
        <end position="101"/>
    </location>
</feature>
<dbReference type="PANTHER" id="PTHR21716:SF4">
    <property type="entry name" value="TRANSMEMBRANE PROTEIN 245"/>
    <property type="match status" value="1"/>
</dbReference>
<dbReference type="AlphaFoldDB" id="A0A1T4VEF2"/>
<name>A0A1T4VEF2_9BACT</name>
<evidence type="ECO:0000313" key="7">
    <source>
        <dbReference type="EMBL" id="SKA63345.1"/>
    </source>
</evidence>
<dbReference type="OrthoDB" id="9773730at2"/>
<evidence type="ECO:0000256" key="4">
    <source>
        <dbReference type="ARBA" id="ARBA00022989"/>
    </source>
</evidence>
<sequence>MTQKTEKTENGQRWSARSGRRYYSFFLFALILFAMYLAWKVFAPFLNSIIFSGVLAGIFTPLFRFLMGKLGGRGNISAGIVVLLVTVCIFIPAFLFLGGLATQAASSITQLTDWITHTDVDSMLGQTHVSSFMAWIDAKMPFIHLEQIDFQAGLVRFSQKVGQFSIQLGTSVLSNAFSLTLHFLIMLFILFFLLRDGQSMIDYIKSLSPLREDQENRIFDSLRRIARSVLVGGLLVAMLQGIVGGIGLAIVGIPGLFWGTMMGFSSLIPIVGTGLVWVPATLFLVLIGSWKSALFLVIWSGLLVTNIDTFLRPYFMRGASGMPLLYIFLSVIGGLQAFGAPGLLYGPLILSFAMVMLRLYGEEFREMIGRGEHSQNRDLAEKEEPVLQKKEM</sequence>
<gene>
    <name evidence="7" type="ORF">SAMN02745702_00115</name>
</gene>
<comment type="similarity">
    <text evidence="2">Belongs to the autoinducer-2 exporter (AI-2E) (TC 2.A.86) family.</text>
</comment>
<dbReference type="STRING" id="1121442.SAMN02745702_00115"/>
<proteinExistence type="inferred from homology"/>
<organism evidence="7 8">
    <name type="scientific">Desulfobaculum bizertense DSM 18034</name>
    <dbReference type="NCBI Taxonomy" id="1121442"/>
    <lineage>
        <taxon>Bacteria</taxon>
        <taxon>Pseudomonadati</taxon>
        <taxon>Thermodesulfobacteriota</taxon>
        <taxon>Desulfovibrionia</taxon>
        <taxon>Desulfovibrionales</taxon>
        <taxon>Desulfovibrionaceae</taxon>
        <taxon>Desulfobaculum</taxon>
    </lineage>
</organism>